<gene>
    <name evidence="2" type="ORF">GR702_04635</name>
</gene>
<sequence>MSIQLESALCSAFCGGLEVHPISTGYAVSTAFRDNSGDRISFYIEKSADGFDLVDGGDFLPDLIARDIHIEAGMRGDLLTAILAEGLAYWDRDTFEIRSDAIAERDLSQRSIGFLSALIRVRDLALITRERVKSAFREDFLREIGKRYGDQLEVEENVAPANDLAEFPADVVLRSKTGGRPGAVYLINSSDKLNEALLAWQELEHVDANVAMVAVIEDSQFHNISRKRFQRAQNRRLPMPIFRGDEAQTISFIVKEMKAEVA</sequence>
<dbReference type="RefSeq" id="WP_160984786.1">
    <property type="nucleotide sequence ID" value="NZ_WVTD01000002.1"/>
</dbReference>
<dbReference type="Proteomes" id="UP000465810">
    <property type="component" value="Unassembled WGS sequence"/>
</dbReference>
<evidence type="ECO:0000313" key="3">
    <source>
        <dbReference type="Proteomes" id="UP000465810"/>
    </source>
</evidence>
<evidence type="ECO:0000259" key="1">
    <source>
        <dbReference type="Pfam" id="PF08861"/>
    </source>
</evidence>
<proteinExistence type="predicted"/>
<feature type="domain" description="DUF1828" evidence="1">
    <location>
        <begin position="30"/>
        <end position="121"/>
    </location>
</feature>
<protein>
    <submittedName>
        <fullName evidence="2">DUF1828 domain-containing protein</fullName>
    </submittedName>
</protein>
<evidence type="ECO:0000313" key="2">
    <source>
        <dbReference type="EMBL" id="MYL97059.1"/>
    </source>
</evidence>
<name>A0A7X4K6D3_9SPHN</name>
<keyword evidence="3" id="KW-1185">Reference proteome</keyword>
<dbReference type="AlphaFoldDB" id="A0A7X4K6D3"/>
<dbReference type="Pfam" id="PF08861">
    <property type="entry name" value="DUF1828"/>
    <property type="match status" value="1"/>
</dbReference>
<comment type="caution">
    <text evidence="2">The sequence shown here is derived from an EMBL/GenBank/DDBJ whole genome shotgun (WGS) entry which is preliminary data.</text>
</comment>
<organism evidence="2 3">
    <name type="scientific">Novosphingobium silvae</name>
    <dbReference type="NCBI Taxonomy" id="2692619"/>
    <lineage>
        <taxon>Bacteria</taxon>
        <taxon>Pseudomonadati</taxon>
        <taxon>Pseudomonadota</taxon>
        <taxon>Alphaproteobacteria</taxon>
        <taxon>Sphingomonadales</taxon>
        <taxon>Sphingomonadaceae</taxon>
        <taxon>Novosphingobium</taxon>
    </lineage>
</organism>
<reference evidence="2 3" key="1">
    <citation type="submission" date="2019-12" db="EMBL/GenBank/DDBJ databases">
        <authorList>
            <person name="Feng G."/>
            <person name="Zhu H."/>
        </authorList>
    </citation>
    <scope>NUCLEOTIDE SEQUENCE [LARGE SCALE GENOMIC DNA]</scope>
    <source>
        <strain evidence="2 3">FGD1</strain>
    </source>
</reference>
<accession>A0A7X4K6D3</accession>
<dbReference type="InterPro" id="IPR014960">
    <property type="entry name" value="DUF1828"/>
</dbReference>
<dbReference type="EMBL" id="WVTD01000002">
    <property type="protein sequence ID" value="MYL97059.1"/>
    <property type="molecule type" value="Genomic_DNA"/>
</dbReference>